<evidence type="ECO:0000313" key="2">
    <source>
        <dbReference type="EMBL" id="CAL6030321.1"/>
    </source>
</evidence>
<dbReference type="SUPFAM" id="SSF52540">
    <property type="entry name" value="P-loop containing nucleoside triphosphate hydrolases"/>
    <property type="match status" value="2"/>
</dbReference>
<proteinExistence type="predicted"/>
<dbReference type="InterPro" id="IPR027417">
    <property type="entry name" value="P-loop_NTPase"/>
</dbReference>
<evidence type="ECO:0000313" key="1">
    <source>
        <dbReference type="EMBL" id="CAI9951085.1"/>
    </source>
</evidence>
<keyword evidence="3" id="KW-1185">Reference proteome</keyword>
<sequence length="354" mass="41581">MEENLKLQQIYGIHNDRIELLDNIDIPLCKNAVYALCGCKGSGKTTLQNKIVKTIRDRNNKLNQYSLDNPFIITNAPITNTFLLSFTANCDLSTFLNADTKTKTIVSLKDNPDAMNDFIDNFYAFNDTIVQTLKLQCQARFNLKSKYIQDKILLFSQQRRKRVDDQDVDLVFQVCEQVQLIKQKYQYLLVKETDPNVMRYMTMLYQLYQKHWDGYWLRRHSVIIQIEDSSAMNFISGASQTNRFTQFLTITRHIGVYALLINIHEITLIQGQRRSSINNFILLKGLKIKQVEDLFQAVGLDNKFFNQDKFIEEYQKNSGHDQPTTQGAKFKYNFTYILTEPEKRIYLNFDKRIY</sequence>
<comment type="caution">
    <text evidence="1">The sequence shown here is derived from an EMBL/GenBank/DDBJ whole genome shotgun (WGS) entry which is preliminary data.</text>
</comment>
<gene>
    <name evidence="2" type="ORF">HINF_LOCUS33198</name>
    <name evidence="1" type="ORF">HINF_LOCUS38730</name>
</gene>
<dbReference type="EMBL" id="CATOUU010000822">
    <property type="protein sequence ID" value="CAI9951085.1"/>
    <property type="molecule type" value="Genomic_DNA"/>
</dbReference>
<dbReference type="EMBL" id="CAXDID020000115">
    <property type="protein sequence ID" value="CAL6030321.1"/>
    <property type="molecule type" value="Genomic_DNA"/>
</dbReference>
<organism evidence="1">
    <name type="scientific">Hexamita inflata</name>
    <dbReference type="NCBI Taxonomy" id="28002"/>
    <lineage>
        <taxon>Eukaryota</taxon>
        <taxon>Metamonada</taxon>
        <taxon>Diplomonadida</taxon>
        <taxon>Hexamitidae</taxon>
        <taxon>Hexamitinae</taxon>
        <taxon>Hexamita</taxon>
    </lineage>
</organism>
<accession>A0AA86UBE0</accession>
<dbReference type="Proteomes" id="UP001642409">
    <property type="component" value="Unassembled WGS sequence"/>
</dbReference>
<protein>
    <submittedName>
        <fullName evidence="1">Uncharacterized protein</fullName>
    </submittedName>
</protein>
<reference evidence="2 3" key="2">
    <citation type="submission" date="2024-07" db="EMBL/GenBank/DDBJ databases">
        <authorList>
            <person name="Akdeniz Z."/>
        </authorList>
    </citation>
    <scope>NUCLEOTIDE SEQUENCE [LARGE SCALE GENOMIC DNA]</scope>
</reference>
<name>A0AA86UBE0_9EUKA</name>
<evidence type="ECO:0000313" key="3">
    <source>
        <dbReference type="Proteomes" id="UP001642409"/>
    </source>
</evidence>
<dbReference type="AlphaFoldDB" id="A0AA86UBE0"/>
<reference evidence="1" key="1">
    <citation type="submission" date="2023-06" db="EMBL/GenBank/DDBJ databases">
        <authorList>
            <person name="Kurt Z."/>
        </authorList>
    </citation>
    <scope>NUCLEOTIDE SEQUENCE</scope>
</reference>